<feature type="domain" description="CzcB-like barrel-sandwich hybrid" evidence="5">
    <location>
        <begin position="67"/>
        <end position="200"/>
    </location>
</feature>
<dbReference type="Gene3D" id="2.40.30.170">
    <property type="match status" value="1"/>
</dbReference>
<feature type="domain" description="CusB-like beta-barrel" evidence="3">
    <location>
        <begin position="218"/>
        <end position="289"/>
    </location>
</feature>
<dbReference type="Pfam" id="PF25973">
    <property type="entry name" value="BSH_CzcB"/>
    <property type="match status" value="1"/>
</dbReference>
<dbReference type="AlphaFoldDB" id="A0A286D4J3"/>
<dbReference type="NCBIfam" id="TIGR01730">
    <property type="entry name" value="RND_mfp"/>
    <property type="match status" value="1"/>
</dbReference>
<dbReference type="Pfam" id="PF25954">
    <property type="entry name" value="Beta-barrel_RND_2"/>
    <property type="match status" value="1"/>
</dbReference>
<accession>A0A286D4J3</accession>
<dbReference type="Gene3D" id="2.40.50.100">
    <property type="match status" value="1"/>
</dbReference>
<dbReference type="GO" id="GO:0015562">
    <property type="term" value="F:efflux transmembrane transporter activity"/>
    <property type="evidence" value="ECO:0007669"/>
    <property type="project" value="TreeGrafter"/>
</dbReference>
<evidence type="ECO:0000313" key="7">
    <source>
        <dbReference type="Proteomes" id="UP000219374"/>
    </source>
</evidence>
<dbReference type="EMBL" id="OCND01000002">
    <property type="protein sequence ID" value="SOD53567.1"/>
    <property type="molecule type" value="Genomic_DNA"/>
</dbReference>
<dbReference type="InterPro" id="IPR058792">
    <property type="entry name" value="Beta-barrel_RND_2"/>
</dbReference>
<evidence type="ECO:0000259" key="4">
    <source>
        <dbReference type="Pfam" id="PF25967"/>
    </source>
</evidence>
<evidence type="ECO:0000259" key="5">
    <source>
        <dbReference type="Pfam" id="PF25973"/>
    </source>
</evidence>
<dbReference type="SUPFAM" id="SSF111369">
    <property type="entry name" value="HlyD-like secretion proteins"/>
    <property type="match status" value="1"/>
</dbReference>
<sequence>MKKTLPMARTMAGIFVAAVLLALAGCSRSAAEQADAAVPEVLTVPARAAADDYELRLPARAVAGESAQLYPRATGYVSERRVDLGDRVEAGQVLAVISAPEVDQSVREATAEVGRMRAALQLARVNYERAAVLVRSGAVSGEMYSDRSANRDAAEAALAAAEARLSSARERQAFQVVRAPFAGVVAARNLERGDRVVGDAATAVPLFEINALDPLRVLVDVPQGAVLQVRPGLRADVRFPELAGENFQAEVVRAAQSISADAGGMRVELSLSNPQGRIPAGMVGEVSLQVPRAAPAVIVPLSAVMAGAGGARVARLGGDSRLEFRTVRLGRNLGAEVEILEGIAAGELVVLAPNALLESGAQVTAKPAPKGT</sequence>
<feature type="domain" description="Multidrug resistance protein MdtA-like C-terminal permuted SH3" evidence="4">
    <location>
        <begin position="296"/>
        <end position="350"/>
    </location>
</feature>
<dbReference type="PROSITE" id="PS51257">
    <property type="entry name" value="PROKAR_LIPOPROTEIN"/>
    <property type="match status" value="1"/>
</dbReference>
<keyword evidence="7" id="KW-1185">Reference proteome</keyword>
<dbReference type="Pfam" id="PF25967">
    <property type="entry name" value="RND-MFP_C"/>
    <property type="match status" value="1"/>
</dbReference>
<dbReference type="RefSeq" id="WP_097121220.1">
    <property type="nucleotide sequence ID" value="NZ_OCND01000002.1"/>
</dbReference>
<evidence type="ECO:0000256" key="1">
    <source>
        <dbReference type="ARBA" id="ARBA00009477"/>
    </source>
</evidence>
<feature type="signal peptide" evidence="2">
    <location>
        <begin position="1"/>
        <end position="30"/>
    </location>
</feature>
<protein>
    <submittedName>
        <fullName evidence="6">RND family efflux transporter, MFP subunit</fullName>
    </submittedName>
</protein>
<dbReference type="InterPro" id="IPR006143">
    <property type="entry name" value="RND_pump_MFP"/>
</dbReference>
<evidence type="ECO:0000259" key="3">
    <source>
        <dbReference type="Pfam" id="PF25954"/>
    </source>
</evidence>
<dbReference type="OrthoDB" id="9806939at2"/>
<dbReference type="InterPro" id="IPR058627">
    <property type="entry name" value="MdtA-like_C"/>
</dbReference>
<evidence type="ECO:0000313" key="6">
    <source>
        <dbReference type="EMBL" id="SOD53567.1"/>
    </source>
</evidence>
<organism evidence="6 7">
    <name type="scientific">Pseudoxanthomonas wuyuanensis</name>
    <dbReference type="NCBI Taxonomy" id="1073196"/>
    <lineage>
        <taxon>Bacteria</taxon>
        <taxon>Pseudomonadati</taxon>
        <taxon>Pseudomonadota</taxon>
        <taxon>Gammaproteobacteria</taxon>
        <taxon>Lysobacterales</taxon>
        <taxon>Lysobacteraceae</taxon>
        <taxon>Pseudoxanthomonas</taxon>
    </lineage>
</organism>
<dbReference type="PANTHER" id="PTHR30469:SF37">
    <property type="entry name" value="RAGD PROTEIN"/>
    <property type="match status" value="1"/>
</dbReference>
<feature type="chain" id="PRO_5013171367" evidence="2">
    <location>
        <begin position="31"/>
        <end position="372"/>
    </location>
</feature>
<gene>
    <name evidence="6" type="ORF">SAMN06296416_102475</name>
</gene>
<keyword evidence="2" id="KW-0732">Signal</keyword>
<dbReference type="Gene3D" id="2.40.420.20">
    <property type="match status" value="1"/>
</dbReference>
<name>A0A286D4J3_9GAMM</name>
<dbReference type="InterPro" id="IPR058647">
    <property type="entry name" value="BSH_CzcB-like"/>
</dbReference>
<comment type="similarity">
    <text evidence="1">Belongs to the membrane fusion protein (MFP) (TC 8.A.1) family.</text>
</comment>
<dbReference type="Proteomes" id="UP000219374">
    <property type="component" value="Unassembled WGS sequence"/>
</dbReference>
<dbReference type="Gene3D" id="1.10.287.470">
    <property type="entry name" value="Helix hairpin bin"/>
    <property type="match status" value="1"/>
</dbReference>
<dbReference type="PANTHER" id="PTHR30469">
    <property type="entry name" value="MULTIDRUG RESISTANCE PROTEIN MDTA"/>
    <property type="match status" value="1"/>
</dbReference>
<reference evidence="6 7" key="1">
    <citation type="submission" date="2017-09" db="EMBL/GenBank/DDBJ databases">
        <authorList>
            <person name="Ehlers B."/>
            <person name="Leendertz F.H."/>
        </authorList>
    </citation>
    <scope>NUCLEOTIDE SEQUENCE [LARGE SCALE GENOMIC DNA]</scope>
    <source>
        <strain evidence="6 7">CGMCC 1.10978</strain>
    </source>
</reference>
<dbReference type="GO" id="GO:1990281">
    <property type="term" value="C:efflux pump complex"/>
    <property type="evidence" value="ECO:0007669"/>
    <property type="project" value="TreeGrafter"/>
</dbReference>
<evidence type="ECO:0000256" key="2">
    <source>
        <dbReference type="SAM" id="SignalP"/>
    </source>
</evidence>
<proteinExistence type="inferred from homology"/>